<dbReference type="InterPro" id="IPR027417">
    <property type="entry name" value="P-loop_NTPase"/>
</dbReference>
<evidence type="ECO:0000259" key="4">
    <source>
        <dbReference type="Pfam" id="PF20703"/>
    </source>
</evidence>
<dbReference type="Proteomes" id="UP001500460">
    <property type="component" value="Unassembled WGS sequence"/>
</dbReference>
<accession>A0ABN3KBP8</accession>
<dbReference type="SUPFAM" id="SSF50978">
    <property type="entry name" value="WD40 repeat-like"/>
    <property type="match status" value="1"/>
</dbReference>
<dbReference type="SMART" id="SM00320">
    <property type="entry name" value="WD40"/>
    <property type="match status" value="8"/>
</dbReference>
<feature type="repeat" description="WD" evidence="3">
    <location>
        <begin position="1166"/>
        <end position="1200"/>
    </location>
</feature>
<dbReference type="Gene3D" id="3.40.50.1460">
    <property type="match status" value="1"/>
</dbReference>
<dbReference type="RefSeq" id="WP_344607451.1">
    <property type="nucleotide sequence ID" value="NZ_BAAATK010000042.1"/>
</dbReference>
<feature type="repeat" description="WD" evidence="3">
    <location>
        <begin position="1036"/>
        <end position="1077"/>
    </location>
</feature>
<sequence>MNTAASLASPGTCAVLVGTGRHAPGSALPDLPSVDATLDALQRVLVEVCGLDPGQVRRVPGDAGPQDVVGAVEAAVAEATGTVLLYYVGHGLLGPRDELYLATHGSRSAESVAGAVPYRTLRDLLGEAAGGGVVVLDCCFSGRAAAPADGRPREPYASARPDGSLLLGSASHFALSFAPEDEPYTLFSGRLLRLLEEGDPAGPPWLTWDHLYAALDREFADGPVRPRRRSDGDLGRLAVARNRAYRPDAPPAATPPADVPCPYPGMEAFRVEDSGHFFGREELTGRLLDMVCAPGDRTRAVVLVGASGVGKSSLLRAGLLAALERRHETGRDDTPWPALLLPSPDERPLHALAELWGRATGRGTDDTLGELSSGRFPAPLAGRRPCRLLVVDQFEEVFTRCRDGEELARFLTLLTGDAPGRPRVVLGLRADHYGSALAHPVLAHALEHAQLAVRPMSDDALHAAIEEPARAVGLTLEEGLADRLLHDLRQGHRSHREGQEHDAAGPGPGAALPFLAHALRETWLRRSGATLTLAGYQATGGIWHSVTTTTEALYQSLDGAGRQVLREMLLRLVQLTADGTEPVVRRRTGSDALLDGFTPSRQRTGTVVLNRLAEARLVTVDRAEVRISHEALLRAWPRLRRWIEEDRAELLRRQQLEEAADAWESAGRDPAYLYRGTRLAAVDSWAEARVRSLRALDREFLDASRTTARAERDREQRRTRRLKQALTGVAVALCLALLAGGAAFQQRGQATEQRQLAVENAIVAEARNLRGTQPRTSLRLGLAAYRGQRSADARAAVFDTLVQGRFLGSSSVAGATPTAGELSPDGELLAARDGTRERLVLWDVAAAGRSTRLGTVDGCAYQGGSRAFSGDGRILAVSCGGDTVGLWRTDSLRRAFATLPRADGTRSLALDSTGRLLAVANDRGIRLWRIAGGAEPELLHDERVSRTASVMFSPDGRLLVTTAETEWKDGRTVFHNGILMDVSRPENPGKRASVATADGPVALTPDDRTLIISLVGIVETWDVSDPAAPVQRSPEAIAHSRAITALAISHDGSTMVTGGRDNKIVLWDLSGTAPERTATLSLHEDTITSLAFAADDSTFVSTDRAGVTARWRTVAEPGPTPYDSVDDPVDIASVAYSPDSKTLITGNADGSVVLRDITGRGEPRVLRSHQAEVGAIAVSHDGRTLATGSDDGLIRLWDLRRATPRPIGRPLTSRGRVASLAFAPDAPVLWAVGVSGARTADGIIGRGPGPWTQVWDVHDAGKPEPLDTDATGPVVSFSSDGRLVLVGMSLVDGRSRKVISRLTGDALPPTSLALALHPDGDMLAAGDWGASQRVRMWEILDSGDLRSRGGTEGVENTDLTRRLAFHPGGNLLVEMTSEGVVTLYDVGDPAHPRSLGVLDRLANLVTFSPDGRQITTVNASGNAVIWDTAHLARVSADPVGTACEIAGGGLTRDEWDEYVPGQPYEASCP</sequence>
<keyword evidence="1 3" id="KW-0853">WD repeat</keyword>
<dbReference type="InterPro" id="IPR001680">
    <property type="entry name" value="WD40_rpt"/>
</dbReference>
<dbReference type="SUPFAM" id="SSF52540">
    <property type="entry name" value="P-loop containing nucleoside triphosphate hydrolases"/>
    <property type="match status" value="1"/>
</dbReference>
<evidence type="ECO:0000256" key="3">
    <source>
        <dbReference type="PROSITE-ProRule" id="PRU00221"/>
    </source>
</evidence>
<name>A0ABN3KBP8_9ACTN</name>
<dbReference type="InterPro" id="IPR049052">
    <property type="entry name" value="nSTAND1"/>
</dbReference>
<protein>
    <recommendedName>
        <fullName evidence="4">Novel STAND NTPase 1 domain-containing protein</fullName>
    </recommendedName>
</protein>
<dbReference type="PROSITE" id="PS00678">
    <property type="entry name" value="WD_REPEATS_1"/>
    <property type="match status" value="2"/>
</dbReference>
<keyword evidence="6" id="KW-1185">Reference proteome</keyword>
<dbReference type="InterPro" id="IPR050349">
    <property type="entry name" value="WD_LIS1/nudF_dynein_reg"/>
</dbReference>
<proteinExistence type="predicted"/>
<evidence type="ECO:0000256" key="2">
    <source>
        <dbReference type="ARBA" id="ARBA00022737"/>
    </source>
</evidence>
<dbReference type="PROSITE" id="PS50082">
    <property type="entry name" value="WD_REPEATS_2"/>
    <property type="match status" value="2"/>
</dbReference>
<dbReference type="Gene3D" id="2.130.10.10">
    <property type="entry name" value="YVTN repeat-like/Quinoprotein amine dehydrogenase"/>
    <property type="match status" value="4"/>
</dbReference>
<evidence type="ECO:0000256" key="1">
    <source>
        <dbReference type="ARBA" id="ARBA00022574"/>
    </source>
</evidence>
<dbReference type="PANTHER" id="PTHR44129">
    <property type="entry name" value="WD REPEAT-CONTAINING PROTEIN POP1"/>
    <property type="match status" value="1"/>
</dbReference>
<dbReference type="NCBIfam" id="NF047832">
    <property type="entry name" value="caspase_w_EACC1"/>
    <property type="match status" value="1"/>
</dbReference>
<evidence type="ECO:0000313" key="5">
    <source>
        <dbReference type="EMBL" id="GAA2452185.1"/>
    </source>
</evidence>
<dbReference type="Pfam" id="PF20703">
    <property type="entry name" value="nSTAND1"/>
    <property type="match status" value="1"/>
</dbReference>
<feature type="domain" description="Novel STAND NTPase 1" evidence="4">
    <location>
        <begin position="262"/>
        <end position="670"/>
    </location>
</feature>
<dbReference type="Pfam" id="PF00400">
    <property type="entry name" value="WD40"/>
    <property type="match status" value="3"/>
</dbReference>
<organism evidence="5 6">
    <name type="scientific">Streptomyces glaucus</name>
    <dbReference type="NCBI Taxonomy" id="284029"/>
    <lineage>
        <taxon>Bacteria</taxon>
        <taxon>Bacillati</taxon>
        <taxon>Actinomycetota</taxon>
        <taxon>Actinomycetes</taxon>
        <taxon>Kitasatosporales</taxon>
        <taxon>Streptomycetaceae</taxon>
        <taxon>Streptomyces</taxon>
    </lineage>
</organism>
<gene>
    <name evidence="5" type="ORF">GCM10010421_51150</name>
</gene>
<dbReference type="EMBL" id="BAAATK010000042">
    <property type="protein sequence ID" value="GAA2452185.1"/>
    <property type="molecule type" value="Genomic_DNA"/>
</dbReference>
<keyword evidence="2" id="KW-0677">Repeat</keyword>
<comment type="caution">
    <text evidence="5">The sequence shown here is derived from an EMBL/GenBank/DDBJ whole genome shotgun (WGS) entry which is preliminary data.</text>
</comment>
<dbReference type="InterPro" id="IPR019775">
    <property type="entry name" value="WD40_repeat_CS"/>
</dbReference>
<dbReference type="PROSITE" id="PS50294">
    <property type="entry name" value="WD_REPEATS_REGION"/>
    <property type="match status" value="2"/>
</dbReference>
<dbReference type="SUPFAM" id="SSF82171">
    <property type="entry name" value="DPP6 N-terminal domain-like"/>
    <property type="match status" value="1"/>
</dbReference>
<dbReference type="InterPro" id="IPR036322">
    <property type="entry name" value="WD40_repeat_dom_sf"/>
</dbReference>
<dbReference type="InterPro" id="IPR015943">
    <property type="entry name" value="WD40/YVTN_repeat-like_dom_sf"/>
</dbReference>
<reference evidence="5 6" key="1">
    <citation type="journal article" date="2019" name="Int. J. Syst. Evol. Microbiol.">
        <title>The Global Catalogue of Microorganisms (GCM) 10K type strain sequencing project: providing services to taxonomists for standard genome sequencing and annotation.</title>
        <authorList>
            <consortium name="The Broad Institute Genomics Platform"/>
            <consortium name="The Broad Institute Genome Sequencing Center for Infectious Disease"/>
            <person name="Wu L."/>
            <person name="Ma J."/>
        </authorList>
    </citation>
    <scope>NUCLEOTIDE SEQUENCE [LARGE SCALE GENOMIC DNA]</scope>
    <source>
        <strain evidence="5 6">JCM 6922</strain>
    </source>
</reference>
<evidence type="ECO:0000313" key="6">
    <source>
        <dbReference type="Proteomes" id="UP001500460"/>
    </source>
</evidence>